<sequence>MAIPGIGATSPMDLATGTTVEELDLAHFSNPQGVWNKFTSTWDIPVGRQWNGRYWAKKSVKRDRPARATEPLAVRRMVPAKADQKAKASMAVAADQYEEEESDNDAETTVSHTPAPAKKRKSAERGTKAATRLVKPGETATDEKPASQRLGVQCYACHHFGHIAAKCPDDDARTRNEEYLKRRHEQNPQGNEERAA</sequence>
<feature type="compositionally biased region" description="Acidic residues" evidence="2">
    <location>
        <begin position="96"/>
        <end position="106"/>
    </location>
</feature>
<dbReference type="EMBL" id="QXFT01002777">
    <property type="protein sequence ID" value="KAE9293288.1"/>
    <property type="molecule type" value="Genomic_DNA"/>
</dbReference>
<dbReference type="EMBL" id="QXFU01003256">
    <property type="protein sequence ID" value="KAE8976947.1"/>
    <property type="molecule type" value="Genomic_DNA"/>
</dbReference>
<name>A0A6A4CQ40_9STRA</name>
<evidence type="ECO:0000313" key="4">
    <source>
        <dbReference type="EMBL" id="KAE8976947.1"/>
    </source>
</evidence>
<feature type="region of interest" description="Disordered" evidence="2">
    <location>
        <begin position="177"/>
        <end position="196"/>
    </location>
</feature>
<organism evidence="5 6">
    <name type="scientific">Phytophthora rubi</name>
    <dbReference type="NCBI Taxonomy" id="129364"/>
    <lineage>
        <taxon>Eukaryota</taxon>
        <taxon>Sar</taxon>
        <taxon>Stramenopiles</taxon>
        <taxon>Oomycota</taxon>
        <taxon>Peronosporomycetes</taxon>
        <taxon>Peronosporales</taxon>
        <taxon>Peronosporaceae</taxon>
        <taxon>Phytophthora</taxon>
    </lineage>
</organism>
<dbReference type="SUPFAM" id="SSF57756">
    <property type="entry name" value="Retrovirus zinc finger-like domains"/>
    <property type="match status" value="1"/>
</dbReference>
<dbReference type="PROSITE" id="PS50158">
    <property type="entry name" value="ZF_CCHC"/>
    <property type="match status" value="1"/>
</dbReference>
<dbReference type="OrthoDB" id="427960at2759"/>
<dbReference type="AlphaFoldDB" id="A0A6A4CQ40"/>
<evidence type="ECO:0000259" key="3">
    <source>
        <dbReference type="PROSITE" id="PS50158"/>
    </source>
</evidence>
<keyword evidence="6" id="KW-1185">Reference proteome</keyword>
<comment type="caution">
    <text evidence="5">The sequence shown here is derived from an EMBL/GenBank/DDBJ whole genome shotgun (WGS) entry which is preliminary data.</text>
</comment>
<dbReference type="Proteomes" id="UP000434957">
    <property type="component" value="Unassembled WGS sequence"/>
</dbReference>
<reference evidence="5 6" key="1">
    <citation type="submission" date="2018-08" db="EMBL/GenBank/DDBJ databases">
        <title>Genomic investigation of the strawberry pathogen Phytophthora fragariae indicates pathogenicity is determined by transcriptional variation in three key races.</title>
        <authorList>
            <person name="Adams T.M."/>
            <person name="Armitage A.D."/>
            <person name="Sobczyk M.K."/>
            <person name="Bates H.J."/>
            <person name="Dunwell J.M."/>
            <person name="Nellist C.F."/>
            <person name="Harrison R.J."/>
        </authorList>
    </citation>
    <scope>NUCLEOTIDE SEQUENCE [LARGE SCALE GENOMIC DNA]</scope>
    <source>
        <strain evidence="4 7">SCRP324</strain>
        <strain evidence="5 6">SCRP333</strain>
    </source>
</reference>
<dbReference type="InterPro" id="IPR001878">
    <property type="entry name" value="Znf_CCHC"/>
</dbReference>
<evidence type="ECO:0000313" key="7">
    <source>
        <dbReference type="Proteomes" id="UP000435112"/>
    </source>
</evidence>
<accession>A0A6A4CQ40</accession>
<feature type="domain" description="CCHC-type" evidence="3">
    <location>
        <begin position="154"/>
        <end position="169"/>
    </location>
</feature>
<gene>
    <name evidence="4" type="ORF">PR002_g25161</name>
    <name evidence="5" type="ORF">PR003_g24541</name>
</gene>
<dbReference type="GO" id="GO:0008270">
    <property type="term" value="F:zinc ion binding"/>
    <property type="evidence" value="ECO:0007669"/>
    <property type="project" value="UniProtKB-KW"/>
</dbReference>
<evidence type="ECO:0000256" key="2">
    <source>
        <dbReference type="SAM" id="MobiDB-lite"/>
    </source>
</evidence>
<evidence type="ECO:0000313" key="5">
    <source>
        <dbReference type="EMBL" id="KAE9293288.1"/>
    </source>
</evidence>
<keyword evidence="1" id="KW-0863">Zinc-finger</keyword>
<dbReference type="Gene3D" id="4.10.60.10">
    <property type="entry name" value="Zinc finger, CCHC-type"/>
    <property type="match status" value="1"/>
</dbReference>
<proteinExistence type="predicted"/>
<evidence type="ECO:0000256" key="1">
    <source>
        <dbReference type="PROSITE-ProRule" id="PRU00047"/>
    </source>
</evidence>
<keyword evidence="1" id="KW-0862">Zinc</keyword>
<keyword evidence="1" id="KW-0479">Metal-binding</keyword>
<dbReference type="Proteomes" id="UP000435112">
    <property type="component" value="Unassembled WGS sequence"/>
</dbReference>
<protein>
    <recommendedName>
        <fullName evidence="3">CCHC-type domain-containing protein</fullName>
    </recommendedName>
</protein>
<dbReference type="GO" id="GO:0003676">
    <property type="term" value="F:nucleic acid binding"/>
    <property type="evidence" value="ECO:0007669"/>
    <property type="project" value="InterPro"/>
</dbReference>
<feature type="region of interest" description="Disordered" evidence="2">
    <location>
        <begin position="81"/>
        <end position="148"/>
    </location>
</feature>
<dbReference type="InterPro" id="IPR036875">
    <property type="entry name" value="Znf_CCHC_sf"/>
</dbReference>
<evidence type="ECO:0000313" key="6">
    <source>
        <dbReference type="Proteomes" id="UP000434957"/>
    </source>
</evidence>